<reference evidence="1" key="1">
    <citation type="submission" date="2021-02" db="EMBL/GenBank/DDBJ databases">
        <authorList>
            <person name="Nowell W R."/>
        </authorList>
    </citation>
    <scope>NUCLEOTIDE SEQUENCE</scope>
</reference>
<gene>
    <name evidence="1" type="ORF">SMN809_LOCUS28368</name>
</gene>
<comment type="caution">
    <text evidence="1">The sequence shown here is derived from an EMBL/GenBank/DDBJ whole genome shotgun (WGS) entry which is preliminary data.</text>
</comment>
<dbReference type="EMBL" id="CAJOBI010047288">
    <property type="protein sequence ID" value="CAF4353877.1"/>
    <property type="molecule type" value="Genomic_DNA"/>
</dbReference>
<evidence type="ECO:0000313" key="2">
    <source>
        <dbReference type="Proteomes" id="UP000676336"/>
    </source>
</evidence>
<organism evidence="1 2">
    <name type="scientific">Rotaria magnacalcarata</name>
    <dbReference type="NCBI Taxonomy" id="392030"/>
    <lineage>
        <taxon>Eukaryota</taxon>
        <taxon>Metazoa</taxon>
        <taxon>Spiralia</taxon>
        <taxon>Gnathifera</taxon>
        <taxon>Rotifera</taxon>
        <taxon>Eurotatoria</taxon>
        <taxon>Bdelloidea</taxon>
        <taxon>Philodinida</taxon>
        <taxon>Philodinidae</taxon>
        <taxon>Rotaria</taxon>
    </lineage>
</organism>
<dbReference type="Proteomes" id="UP000676336">
    <property type="component" value="Unassembled WGS sequence"/>
</dbReference>
<protein>
    <submittedName>
        <fullName evidence="1">Uncharacterized protein</fullName>
    </submittedName>
</protein>
<proteinExistence type="predicted"/>
<accession>A0A8S2USC5</accession>
<dbReference type="AlphaFoldDB" id="A0A8S2USC5"/>
<feature type="non-terminal residue" evidence="1">
    <location>
        <position position="1"/>
    </location>
</feature>
<name>A0A8S2USC5_9BILA</name>
<evidence type="ECO:0000313" key="1">
    <source>
        <dbReference type="EMBL" id="CAF4353877.1"/>
    </source>
</evidence>
<sequence length="34" mass="3753">NNVVQLPNYPDSESYPDATHPSDHLIIAATFRLG</sequence>